<dbReference type="RefSeq" id="WP_204015165.1">
    <property type="nucleotide sequence ID" value="NZ_BOOZ01000069.1"/>
</dbReference>
<protein>
    <recommendedName>
        <fullName evidence="1">Rhodanese domain-containing protein</fullName>
    </recommendedName>
</protein>
<dbReference type="SUPFAM" id="SSF52821">
    <property type="entry name" value="Rhodanese/Cell cycle control phosphatase"/>
    <property type="match status" value="1"/>
</dbReference>
<evidence type="ECO:0000259" key="1">
    <source>
        <dbReference type="PROSITE" id="PS50206"/>
    </source>
</evidence>
<comment type="caution">
    <text evidence="2">The sequence shown here is derived from an EMBL/GenBank/DDBJ whole genome shotgun (WGS) entry which is preliminary data.</text>
</comment>
<dbReference type="EMBL" id="BOOZ01000069">
    <property type="protein sequence ID" value="GIJ12982.1"/>
    <property type="molecule type" value="Genomic_DNA"/>
</dbReference>
<gene>
    <name evidence="2" type="ORF">Van01_61960</name>
</gene>
<evidence type="ECO:0000313" key="3">
    <source>
        <dbReference type="Proteomes" id="UP000647017"/>
    </source>
</evidence>
<sequence>MSQIEPAADCPVPVPPPGSRGIAEILAAARARLDRLDPERAHLAYRAGALLVDIRPAAQRAAHGTVPGALAIERNVLEWRLDPRCPARLPQAVGYDLPVVILCQEGYTSSLAAASLQDLGLHRATDVVGGFAAWQVAGLPVLGPTPPAAPPVLAPPATAGRASR</sequence>
<proteinExistence type="predicted"/>
<evidence type="ECO:0000313" key="2">
    <source>
        <dbReference type="EMBL" id="GIJ12982.1"/>
    </source>
</evidence>
<name>A0ABQ4I518_9ACTN</name>
<dbReference type="PROSITE" id="PS50206">
    <property type="entry name" value="RHODANESE_3"/>
    <property type="match status" value="1"/>
</dbReference>
<dbReference type="Proteomes" id="UP000647017">
    <property type="component" value="Unassembled WGS sequence"/>
</dbReference>
<dbReference type="SMART" id="SM00450">
    <property type="entry name" value="RHOD"/>
    <property type="match status" value="1"/>
</dbReference>
<reference evidence="2 3" key="1">
    <citation type="submission" date="2021-01" db="EMBL/GenBank/DDBJ databases">
        <title>Whole genome shotgun sequence of Verrucosispora andamanensis NBRC 109075.</title>
        <authorList>
            <person name="Komaki H."/>
            <person name="Tamura T."/>
        </authorList>
    </citation>
    <scope>NUCLEOTIDE SEQUENCE [LARGE SCALE GENOMIC DNA]</scope>
    <source>
        <strain evidence="2 3">NBRC 109075</strain>
    </source>
</reference>
<dbReference type="Gene3D" id="3.40.250.10">
    <property type="entry name" value="Rhodanese-like domain"/>
    <property type="match status" value="1"/>
</dbReference>
<dbReference type="InterPro" id="IPR001763">
    <property type="entry name" value="Rhodanese-like_dom"/>
</dbReference>
<dbReference type="InterPro" id="IPR036873">
    <property type="entry name" value="Rhodanese-like_dom_sf"/>
</dbReference>
<feature type="domain" description="Rhodanese" evidence="1">
    <location>
        <begin position="45"/>
        <end position="143"/>
    </location>
</feature>
<accession>A0ABQ4I518</accession>
<organism evidence="2 3">
    <name type="scientific">Micromonospora andamanensis</name>
    <dbReference type="NCBI Taxonomy" id="1287068"/>
    <lineage>
        <taxon>Bacteria</taxon>
        <taxon>Bacillati</taxon>
        <taxon>Actinomycetota</taxon>
        <taxon>Actinomycetes</taxon>
        <taxon>Micromonosporales</taxon>
        <taxon>Micromonosporaceae</taxon>
        <taxon>Micromonospora</taxon>
    </lineage>
</organism>
<dbReference type="Pfam" id="PF00581">
    <property type="entry name" value="Rhodanese"/>
    <property type="match status" value="1"/>
</dbReference>
<keyword evidence="3" id="KW-1185">Reference proteome</keyword>